<feature type="region of interest" description="Disordered" evidence="1">
    <location>
        <begin position="112"/>
        <end position="136"/>
    </location>
</feature>
<feature type="compositionally biased region" description="Basic and acidic residues" evidence="1">
    <location>
        <begin position="122"/>
        <end position="133"/>
    </location>
</feature>
<dbReference type="OrthoDB" id="749061at2"/>
<reference evidence="2 3" key="1">
    <citation type="submission" date="2018-11" db="EMBL/GenBank/DDBJ databases">
        <title>Genomes From Bacteria Associated with the Canine Oral Cavity: a Test Case for Automated Genome-Based Taxonomic Assignment.</title>
        <authorList>
            <person name="Coil D.A."/>
            <person name="Jospin G."/>
            <person name="Darling A.E."/>
            <person name="Wallis C."/>
            <person name="Davis I.J."/>
            <person name="Harris S."/>
            <person name="Eisen J.A."/>
            <person name="Holcombe L.J."/>
            <person name="O'Flynn C."/>
        </authorList>
    </citation>
    <scope>NUCLEOTIDE SEQUENCE [LARGE SCALE GENOMIC DNA]</scope>
    <source>
        <strain evidence="2 3">OH2617_COT-023</strain>
    </source>
</reference>
<evidence type="ECO:0000313" key="2">
    <source>
        <dbReference type="EMBL" id="RRD61936.1"/>
    </source>
</evidence>
<dbReference type="RefSeq" id="WP_124751279.1">
    <property type="nucleotide sequence ID" value="NZ_RQYS01000020.1"/>
</dbReference>
<evidence type="ECO:0000313" key="3">
    <source>
        <dbReference type="Proteomes" id="UP000278609"/>
    </source>
</evidence>
<name>A0A3P1XVG2_TANFO</name>
<dbReference type="EMBL" id="RQYS01000020">
    <property type="protein sequence ID" value="RRD61936.1"/>
    <property type="molecule type" value="Genomic_DNA"/>
</dbReference>
<dbReference type="AlphaFoldDB" id="A0A3P1XVG2"/>
<protein>
    <submittedName>
        <fullName evidence="2">Uncharacterized protein</fullName>
    </submittedName>
</protein>
<gene>
    <name evidence="2" type="ORF">EII40_05500</name>
</gene>
<evidence type="ECO:0000256" key="1">
    <source>
        <dbReference type="SAM" id="MobiDB-lite"/>
    </source>
</evidence>
<organism evidence="2 3">
    <name type="scientific">Tannerella forsythia</name>
    <name type="common">Bacteroides forsythus</name>
    <dbReference type="NCBI Taxonomy" id="28112"/>
    <lineage>
        <taxon>Bacteria</taxon>
        <taxon>Pseudomonadati</taxon>
        <taxon>Bacteroidota</taxon>
        <taxon>Bacteroidia</taxon>
        <taxon>Bacteroidales</taxon>
        <taxon>Tannerellaceae</taxon>
        <taxon>Tannerella</taxon>
    </lineage>
</organism>
<accession>A0A3P1XVG2</accession>
<sequence>MEPMKSMAETGHAKNVAVFEKLIAFCTDYGAAYNPSRNELKLAELNKKRDEARAALADVKHAKAMLTQAVADRQNIFSLLKPLATRILSALKASGVSDKTVDSVRSLNRKIQGRRASSVKMKPAEENAEETPKRTISVSQQSFDNQVEHLLQIIAILEIQPLYQPNEGDLKIDALRNYALRLQDANQIVIKATTAQVNALAARDAVLYSEHTGMVDIALNVKKYVQSVFGTNSSEYKRISSFIFRNNV</sequence>
<proteinExistence type="predicted"/>
<dbReference type="Proteomes" id="UP000278609">
    <property type="component" value="Unassembled WGS sequence"/>
</dbReference>
<comment type="caution">
    <text evidence="2">The sequence shown here is derived from an EMBL/GenBank/DDBJ whole genome shotgun (WGS) entry which is preliminary data.</text>
</comment>